<protein>
    <recommendedName>
        <fullName evidence="10">Reverse transcriptase RNase H-like domain-containing protein</fullName>
    </recommendedName>
</protein>
<gene>
    <name evidence="11" type="ORF">CBR_g34036</name>
</gene>
<dbReference type="Gene3D" id="3.30.70.270">
    <property type="match status" value="1"/>
</dbReference>
<evidence type="ECO:0000256" key="3">
    <source>
        <dbReference type="ARBA" id="ARBA00022695"/>
    </source>
</evidence>
<dbReference type="GO" id="GO:0006508">
    <property type="term" value="P:proteolysis"/>
    <property type="evidence" value="ECO:0007669"/>
    <property type="project" value="UniProtKB-KW"/>
</dbReference>
<comment type="caution">
    <text evidence="11">The sequence shown here is derived from an EMBL/GenBank/DDBJ whole genome shotgun (WGS) entry which is preliminary data.</text>
</comment>
<evidence type="ECO:0000313" key="12">
    <source>
        <dbReference type="Proteomes" id="UP000265515"/>
    </source>
</evidence>
<keyword evidence="1" id="KW-0645">Protease</keyword>
<dbReference type="SUPFAM" id="SSF56672">
    <property type="entry name" value="DNA/RNA polymerases"/>
    <property type="match status" value="1"/>
</dbReference>
<dbReference type="EMBL" id="BFEA01000389">
    <property type="protein sequence ID" value="GBG81853.1"/>
    <property type="molecule type" value="Genomic_DNA"/>
</dbReference>
<dbReference type="OrthoDB" id="6728785at2759"/>
<dbReference type="GO" id="GO:0004519">
    <property type="term" value="F:endonuclease activity"/>
    <property type="evidence" value="ECO:0007669"/>
    <property type="project" value="UniProtKB-KW"/>
</dbReference>
<dbReference type="PANTHER" id="PTHR33064:SF37">
    <property type="entry name" value="RIBONUCLEASE H"/>
    <property type="match status" value="1"/>
</dbReference>
<keyword evidence="6" id="KW-0255">Endonuclease</keyword>
<dbReference type="InterPro" id="IPR041373">
    <property type="entry name" value="RT_RNaseH"/>
</dbReference>
<dbReference type="PANTHER" id="PTHR33064">
    <property type="entry name" value="POL PROTEIN"/>
    <property type="match status" value="1"/>
</dbReference>
<evidence type="ECO:0000256" key="2">
    <source>
        <dbReference type="ARBA" id="ARBA00022679"/>
    </source>
</evidence>
<feature type="region of interest" description="Disordered" evidence="9">
    <location>
        <begin position="900"/>
        <end position="921"/>
    </location>
</feature>
<evidence type="ECO:0000256" key="7">
    <source>
        <dbReference type="ARBA" id="ARBA00022801"/>
    </source>
</evidence>
<keyword evidence="4" id="KW-0540">Nuclease</keyword>
<dbReference type="InterPro" id="IPR051320">
    <property type="entry name" value="Viral_Replic_Matur_Polypro"/>
</dbReference>
<keyword evidence="2" id="KW-0808">Transferase</keyword>
<name>A0A388LHY3_CHABU</name>
<evidence type="ECO:0000256" key="6">
    <source>
        <dbReference type="ARBA" id="ARBA00022759"/>
    </source>
</evidence>
<dbReference type="GO" id="GO:0003964">
    <property type="term" value="F:RNA-directed DNA polymerase activity"/>
    <property type="evidence" value="ECO:0007669"/>
    <property type="project" value="UniProtKB-KW"/>
</dbReference>
<proteinExistence type="predicted"/>
<accession>A0A388LHY3</accession>
<dbReference type="Pfam" id="PF17917">
    <property type="entry name" value="RT_RNaseH"/>
    <property type="match status" value="1"/>
</dbReference>
<reference evidence="11 12" key="1">
    <citation type="journal article" date="2018" name="Cell">
        <title>The Chara Genome: Secondary Complexity and Implications for Plant Terrestrialization.</title>
        <authorList>
            <person name="Nishiyama T."/>
            <person name="Sakayama H."/>
            <person name="Vries J.D."/>
            <person name="Buschmann H."/>
            <person name="Saint-Marcoux D."/>
            <person name="Ullrich K.K."/>
            <person name="Haas F.B."/>
            <person name="Vanderstraeten L."/>
            <person name="Becker D."/>
            <person name="Lang D."/>
            <person name="Vosolsobe S."/>
            <person name="Rombauts S."/>
            <person name="Wilhelmsson P.K.I."/>
            <person name="Janitza P."/>
            <person name="Kern R."/>
            <person name="Heyl A."/>
            <person name="Rumpler F."/>
            <person name="Villalobos L.I.A.C."/>
            <person name="Clay J.M."/>
            <person name="Skokan R."/>
            <person name="Toyoda A."/>
            <person name="Suzuki Y."/>
            <person name="Kagoshima H."/>
            <person name="Schijlen E."/>
            <person name="Tajeshwar N."/>
            <person name="Catarino B."/>
            <person name="Hetherington A.J."/>
            <person name="Saltykova A."/>
            <person name="Bonnot C."/>
            <person name="Breuninger H."/>
            <person name="Symeonidi A."/>
            <person name="Radhakrishnan G.V."/>
            <person name="Van Nieuwerburgh F."/>
            <person name="Deforce D."/>
            <person name="Chang C."/>
            <person name="Karol K.G."/>
            <person name="Hedrich R."/>
            <person name="Ulvskov P."/>
            <person name="Glockner G."/>
            <person name="Delwiche C.F."/>
            <person name="Petrasek J."/>
            <person name="Van de Peer Y."/>
            <person name="Friml J."/>
            <person name="Beilby M."/>
            <person name="Dolan L."/>
            <person name="Kohara Y."/>
            <person name="Sugano S."/>
            <person name="Fujiyama A."/>
            <person name="Delaux P.-M."/>
            <person name="Quint M."/>
            <person name="TheiBen G."/>
            <person name="Hagemann M."/>
            <person name="Harholt J."/>
            <person name="Dunand C."/>
            <person name="Zachgo S."/>
            <person name="Langdale J."/>
            <person name="Maumus F."/>
            <person name="Straeten D.V.D."/>
            <person name="Gould S.B."/>
            <person name="Rensing S.A."/>
        </authorList>
    </citation>
    <scope>NUCLEOTIDE SEQUENCE [LARGE SCALE GENOMIC DNA]</scope>
    <source>
        <strain evidence="11 12">S276</strain>
    </source>
</reference>
<keyword evidence="5" id="KW-0064">Aspartyl protease</keyword>
<feature type="region of interest" description="Disordered" evidence="9">
    <location>
        <begin position="685"/>
        <end position="706"/>
    </location>
</feature>
<feature type="domain" description="Reverse transcriptase RNase H-like" evidence="10">
    <location>
        <begin position="286"/>
        <end position="385"/>
    </location>
</feature>
<keyword evidence="8" id="KW-0695">RNA-directed DNA polymerase</keyword>
<evidence type="ECO:0000313" key="11">
    <source>
        <dbReference type="EMBL" id="GBG81853.1"/>
    </source>
</evidence>
<keyword evidence="7" id="KW-0378">Hydrolase</keyword>
<keyword evidence="12" id="KW-1185">Reference proteome</keyword>
<evidence type="ECO:0000256" key="5">
    <source>
        <dbReference type="ARBA" id="ARBA00022750"/>
    </source>
</evidence>
<keyword evidence="3" id="KW-0548">Nucleotidyltransferase</keyword>
<evidence type="ECO:0000259" key="10">
    <source>
        <dbReference type="Pfam" id="PF17917"/>
    </source>
</evidence>
<organism evidence="11 12">
    <name type="scientific">Chara braunii</name>
    <name type="common">Braun's stonewort</name>
    <dbReference type="NCBI Taxonomy" id="69332"/>
    <lineage>
        <taxon>Eukaryota</taxon>
        <taxon>Viridiplantae</taxon>
        <taxon>Streptophyta</taxon>
        <taxon>Charophyceae</taxon>
        <taxon>Charales</taxon>
        <taxon>Characeae</taxon>
        <taxon>Chara</taxon>
    </lineage>
</organism>
<evidence type="ECO:0000256" key="4">
    <source>
        <dbReference type="ARBA" id="ARBA00022722"/>
    </source>
</evidence>
<dbReference type="InterPro" id="IPR043502">
    <property type="entry name" value="DNA/RNA_pol_sf"/>
</dbReference>
<sequence length="1013" mass="114805">MLHDANCKAAFRGTTSNLIIEIGKVRARTSFFVMPDVDHSILLGRSFLCRTESLILNKHNETMILLLCDPACGNYEVITCRNTGLRSGRNKPNLGSFTFEESKNELRRLWEVPEEEEGTEVLTLSFSDVNKAMEVVAAHDMADLEAIKALREQVFENRQVRSLLEEYNLTASGLKSKHCMREATIVGFVFNENGRRPDVKKTDKIMEWPIPFRSITDVRSFLDTCGFWRSFVENFTAKTEHLRKMVRQDQKWVWGGDQEEAVKRMKAKFKEGDLVLGAPNYEVTEEKLFIIETDVGPTALGGVLVQADAEGKERLLWFESRTLNTAERNYSQFKKETLMMLHCLRIFRNYVFGRRFILRVDPTALASSLKNYTQSDPTVARWLAYIWIFNFELNRIPGDKNRADWLSLINWDEIDQESIEDTPPIDRFLDQEEDVRLHINEWSLRVPSCVGHPIWLALKGYKQKEKLILKPFQKEDPWGGKDFHWMTKLASAGTHNLAEEVRTIEEVPTQPTRYEPAEESSGPEPEAEPHEPGELQTEEVITVGDDTPPPTPIPEQVRQYRPEGIPEPDSEEIPILPSETITPPLKQAEPEEQEEIERAGTRIVAALQPAEHAAEHMDTEMPASEGLPPKFPPPKEGGSAGVPLGEVREARVGRPSGETAEEKFVRVQACIAKIYEKKIRMEAAGEAPTPPIDPGTSEQRIGEPWTRYEDMRDAACLRSREAGRGDERVDEARETGDLGFFATRMAIERTDKRILQAATTYFQRYAMLSDELAASWLGVEQLSTQLAEEKAKNQAWRSQRRAREAEWERRLQDMAAVVERLSATKVVDWTEQSRYGIQGEEVRGLFGQGGMPGPPEQERMKKFFLDPAEVEARRKAEEKSFSFKAPTELASQQATPMMIENPMEGPTQRSQPPLEEGGPAEESPTILLEVQGGTLTEAVATAEPETMEEEASRLNELVAAMEVDIPLERPQRLNTPEYGPKGAGARGGILFLSMFYELDVENMSPSRMRGMMS</sequence>
<dbReference type="InterPro" id="IPR043128">
    <property type="entry name" value="Rev_trsase/Diguanyl_cyclase"/>
</dbReference>
<dbReference type="AlphaFoldDB" id="A0A388LHY3"/>
<evidence type="ECO:0000256" key="1">
    <source>
        <dbReference type="ARBA" id="ARBA00022670"/>
    </source>
</evidence>
<evidence type="ECO:0000256" key="9">
    <source>
        <dbReference type="SAM" id="MobiDB-lite"/>
    </source>
</evidence>
<dbReference type="GO" id="GO:0004190">
    <property type="term" value="F:aspartic-type endopeptidase activity"/>
    <property type="evidence" value="ECO:0007669"/>
    <property type="project" value="UniProtKB-KW"/>
</dbReference>
<feature type="region of interest" description="Disordered" evidence="9">
    <location>
        <begin position="504"/>
        <end position="534"/>
    </location>
</feature>
<dbReference type="CDD" id="cd09274">
    <property type="entry name" value="RNase_HI_RT_Ty3"/>
    <property type="match status" value="1"/>
</dbReference>
<evidence type="ECO:0000256" key="8">
    <source>
        <dbReference type="ARBA" id="ARBA00022918"/>
    </source>
</evidence>
<dbReference type="Proteomes" id="UP000265515">
    <property type="component" value="Unassembled WGS sequence"/>
</dbReference>
<dbReference type="Gramene" id="GBG81853">
    <property type="protein sequence ID" value="GBG81853"/>
    <property type="gene ID" value="CBR_g34036"/>
</dbReference>